<dbReference type="Gene3D" id="3.30.40.10">
    <property type="entry name" value="Zinc/RING finger domain, C3HC4 (zinc finger)"/>
    <property type="match status" value="1"/>
</dbReference>
<reference evidence="5" key="2">
    <citation type="submission" date="2025-08" db="UniProtKB">
        <authorList>
            <consortium name="Ensembl"/>
        </authorList>
    </citation>
    <scope>IDENTIFICATION</scope>
</reference>
<keyword evidence="3" id="KW-0862">Zinc</keyword>
<keyword evidence="2" id="KW-0863">Zinc-finger</keyword>
<dbReference type="InterPro" id="IPR013083">
    <property type="entry name" value="Znf_RING/FYVE/PHD"/>
</dbReference>
<dbReference type="SUPFAM" id="SSF57850">
    <property type="entry name" value="RING/U-box"/>
    <property type="match status" value="1"/>
</dbReference>
<dbReference type="GO" id="GO:0008270">
    <property type="term" value="F:zinc ion binding"/>
    <property type="evidence" value="ECO:0007669"/>
    <property type="project" value="UniProtKB-KW"/>
</dbReference>
<keyword evidence="1" id="KW-0479">Metal-binding</keyword>
<dbReference type="Ensembl" id="ENSCPVT00000025436.1">
    <property type="protein sequence ID" value="ENSCPVP00000024629.1"/>
    <property type="gene ID" value="ENSCPVG00000017914.1"/>
</dbReference>
<evidence type="ECO:0000256" key="1">
    <source>
        <dbReference type="ARBA" id="ARBA00022723"/>
    </source>
</evidence>
<organism evidence="5 6">
    <name type="scientific">Geospiza parvula</name>
    <name type="common">Small tree-finch</name>
    <name type="synonym">Camarhynchus parvulus</name>
    <dbReference type="NCBI Taxonomy" id="87175"/>
    <lineage>
        <taxon>Eukaryota</taxon>
        <taxon>Metazoa</taxon>
        <taxon>Chordata</taxon>
        <taxon>Craniata</taxon>
        <taxon>Vertebrata</taxon>
        <taxon>Euteleostomi</taxon>
        <taxon>Archelosauria</taxon>
        <taxon>Archosauria</taxon>
        <taxon>Dinosauria</taxon>
        <taxon>Saurischia</taxon>
        <taxon>Theropoda</taxon>
        <taxon>Coelurosauria</taxon>
        <taxon>Aves</taxon>
        <taxon>Neognathae</taxon>
        <taxon>Neoaves</taxon>
        <taxon>Telluraves</taxon>
        <taxon>Australaves</taxon>
        <taxon>Passeriformes</taxon>
        <taxon>Thraupidae</taxon>
        <taxon>Camarhynchus</taxon>
    </lineage>
</organism>
<dbReference type="PROSITE" id="PS50089">
    <property type="entry name" value="ZF_RING_2"/>
    <property type="match status" value="1"/>
</dbReference>
<reference evidence="5" key="1">
    <citation type="submission" date="2020-02" db="EMBL/GenBank/DDBJ databases">
        <authorList>
            <person name="Enbody D E."/>
            <person name="Pettersson E M."/>
        </authorList>
    </citation>
    <scope>NUCLEOTIDE SEQUENCE [LARGE SCALE GENOMIC DNA]</scope>
</reference>
<evidence type="ECO:0000256" key="3">
    <source>
        <dbReference type="ARBA" id="ARBA00022833"/>
    </source>
</evidence>
<name>A0A8U8B4M0_GEOPR</name>
<keyword evidence="6" id="KW-1185">Reference proteome</keyword>
<dbReference type="AlphaFoldDB" id="A0A8U8B4M0"/>
<dbReference type="Pfam" id="PF13639">
    <property type="entry name" value="zf-RING_2"/>
    <property type="match status" value="1"/>
</dbReference>
<protein>
    <recommendedName>
        <fullName evidence="4">RING-type domain-containing protein</fullName>
    </recommendedName>
</protein>
<dbReference type="PROSITE" id="PS00518">
    <property type="entry name" value="ZF_RING_1"/>
    <property type="match status" value="1"/>
</dbReference>
<dbReference type="InterPro" id="IPR001841">
    <property type="entry name" value="Znf_RING"/>
</dbReference>
<sequence>PVQSLLQVEDNNQELLPIPRRPFVCPICLDTIEEETSVSWCRHAFCFSCILEWCRIRSICPVCQDAGYEW</sequence>
<feature type="domain" description="RING-type" evidence="4">
    <location>
        <begin position="25"/>
        <end position="64"/>
    </location>
</feature>
<evidence type="ECO:0000313" key="6">
    <source>
        <dbReference type="Proteomes" id="UP000694382"/>
    </source>
</evidence>
<dbReference type="InterPro" id="IPR017907">
    <property type="entry name" value="Znf_RING_CS"/>
</dbReference>
<evidence type="ECO:0000313" key="5">
    <source>
        <dbReference type="Ensembl" id="ENSCPVP00000024629.1"/>
    </source>
</evidence>
<dbReference type="Proteomes" id="UP000694382">
    <property type="component" value="Chromosome Z"/>
</dbReference>
<evidence type="ECO:0000259" key="4">
    <source>
        <dbReference type="PROSITE" id="PS50089"/>
    </source>
</evidence>
<dbReference type="SMART" id="SM00184">
    <property type="entry name" value="RING"/>
    <property type="match status" value="1"/>
</dbReference>
<proteinExistence type="predicted"/>
<accession>A0A8U8B4M0</accession>
<reference evidence="5" key="3">
    <citation type="submission" date="2025-09" db="UniProtKB">
        <authorList>
            <consortium name="Ensembl"/>
        </authorList>
    </citation>
    <scope>IDENTIFICATION</scope>
</reference>
<evidence type="ECO:0000256" key="2">
    <source>
        <dbReference type="ARBA" id="ARBA00022771"/>
    </source>
</evidence>